<evidence type="ECO:0000313" key="1">
    <source>
        <dbReference type="EMBL" id="KAH0856770.1"/>
    </source>
</evidence>
<protein>
    <submittedName>
        <fullName evidence="1">Uncharacterized protein</fullName>
    </submittedName>
</protein>
<sequence>MVTSMDLLQQDYDSGMTTAPVVIMKMMTPVVGHGLIMVAGSNSGDHGTSQWWHGLLLLWLMVNDGGEWLRRGKDLRPSSGEMIMTVGIL</sequence>
<comment type="caution">
    <text evidence="1">The sequence shown here is derived from an EMBL/GenBank/DDBJ whole genome shotgun (WGS) entry which is preliminary data.</text>
</comment>
<reference evidence="1 2" key="1">
    <citation type="submission" date="2021-05" db="EMBL/GenBank/DDBJ databases">
        <title>Genome Assembly of Synthetic Allotetraploid Brassica napus Reveals Homoeologous Exchanges between Subgenomes.</title>
        <authorList>
            <person name="Davis J.T."/>
        </authorList>
    </citation>
    <scope>NUCLEOTIDE SEQUENCE [LARGE SCALE GENOMIC DNA]</scope>
    <source>
        <strain evidence="2">cv. Da-Ae</strain>
        <tissue evidence="1">Seedling</tissue>
    </source>
</reference>
<proteinExistence type="predicted"/>
<accession>A0ABQ7XP78</accession>
<keyword evidence="2" id="KW-1185">Reference proteome</keyword>
<evidence type="ECO:0000313" key="2">
    <source>
        <dbReference type="Proteomes" id="UP000824890"/>
    </source>
</evidence>
<organism evidence="1 2">
    <name type="scientific">Brassica napus</name>
    <name type="common">Rape</name>
    <dbReference type="NCBI Taxonomy" id="3708"/>
    <lineage>
        <taxon>Eukaryota</taxon>
        <taxon>Viridiplantae</taxon>
        <taxon>Streptophyta</taxon>
        <taxon>Embryophyta</taxon>
        <taxon>Tracheophyta</taxon>
        <taxon>Spermatophyta</taxon>
        <taxon>Magnoliopsida</taxon>
        <taxon>eudicotyledons</taxon>
        <taxon>Gunneridae</taxon>
        <taxon>Pentapetalae</taxon>
        <taxon>rosids</taxon>
        <taxon>malvids</taxon>
        <taxon>Brassicales</taxon>
        <taxon>Brassicaceae</taxon>
        <taxon>Brassiceae</taxon>
        <taxon>Brassica</taxon>
    </lineage>
</organism>
<dbReference type="EMBL" id="JAGKQM010000019">
    <property type="protein sequence ID" value="KAH0856770.1"/>
    <property type="molecule type" value="Genomic_DNA"/>
</dbReference>
<name>A0ABQ7XP78_BRANA</name>
<gene>
    <name evidence="1" type="ORF">HID58_085031</name>
</gene>
<dbReference type="Proteomes" id="UP000824890">
    <property type="component" value="Unassembled WGS sequence"/>
</dbReference>